<dbReference type="OrthoDB" id="2289822at2759"/>
<dbReference type="AlphaFoldDB" id="A0A163IVI2"/>
<organism evidence="1">
    <name type="scientific">Absidia glauca</name>
    <name type="common">Pin mould</name>
    <dbReference type="NCBI Taxonomy" id="4829"/>
    <lineage>
        <taxon>Eukaryota</taxon>
        <taxon>Fungi</taxon>
        <taxon>Fungi incertae sedis</taxon>
        <taxon>Mucoromycota</taxon>
        <taxon>Mucoromycotina</taxon>
        <taxon>Mucoromycetes</taxon>
        <taxon>Mucorales</taxon>
        <taxon>Cunninghamellaceae</taxon>
        <taxon>Absidia</taxon>
    </lineage>
</organism>
<evidence type="ECO:0000313" key="1">
    <source>
        <dbReference type="EMBL" id="SAL95584.1"/>
    </source>
</evidence>
<dbReference type="OMA" id="FEIMVNI"/>
<accession>A0A163IVI2</accession>
<name>A0A163IVI2_ABSGL</name>
<sequence>MYYIGGRDGRTKTVILDADTIIGPAGMIGTGETLAKYYIFWKTMVIGMDTTEQQCGRLEM</sequence>
<reference evidence="1" key="1">
    <citation type="submission" date="2016-04" db="EMBL/GenBank/DDBJ databases">
        <authorList>
            <person name="Evans L.H."/>
            <person name="Alamgir A."/>
            <person name="Owens N."/>
            <person name="Weber N.D."/>
            <person name="Virtaneva K."/>
            <person name="Barbian K."/>
            <person name="Babar A."/>
            <person name="Rosenke K."/>
        </authorList>
    </citation>
    <scope>NUCLEOTIDE SEQUENCE [LARGE SCALE GENOMIC DNA]</scope>
    <source>
        <strain evidence="1">CBS 101.48</strain>
    </source>
</reference>
<protein>
    <submittedName>
        <fullName evidence="1">Uncharacterized protein</fullName>
    </submittedName>
</protein>
<gene>
    <name evidence="1" type="primary">ABSGL_00913.1 scaffold 960</name>
</gene>
<dbReference type="EMBL" id="LT550335">
    <property type="protein sequence ID" value="SAL95584.1"/>
    <property type="molecule type" value="Genomic_DNA"/>
</dbReference>
<proteinExistence type="predicted"/>
<keyword evidence="2" id="KW-1185">Reference proteome</keyword>
<evidence type="ECO:0000313" key="2">
    <source>
        <dbReference type="Proteomes" id="UP000078561"/>
    </source>
</evidence>
<feature type="non-terminal residue" evidence="1">
    <location>
        <position position="60"/>
    </location>
</feature>
<dbReference type="Proteomes" id="UP000078561">
    <property type="component" value="Unassembled WGS sequence"/>
</dbReference>
<dbReference type="InParanoid" id="A0A163IVI2"/>